<reference evidence="2 3" key="1">
    <citation type="submission" date="2016-10" db="EMBL/GenBank/DDBJ databases">
        <title>Description of Gloeomargarita lithophora gen. nov., sp. nov., a thylakoid-bearing basal-branching cyanobacterium with intracellular carbonates, and proposal for Gloeomargaritales ord. nov.</title>
        <authorList>
            <person name="Moreira D."/>
            <person name="Tavera R."/>
            <person name="Benzerara K."/>
            <person name="Skouri-Panet F."/>
            <person name="Couradeau E."/>
            <person name="Gerard E."/>
            <person name="Loussert C."/>
            <person name="Novelo E."/>
            <person name="Zivanovic Y."/>
            <person name="Lopez-Garcia P."/>
        </authorList>
    </citation>
    <scope>NUCLEOTIDE SEQUENCE [LARGE SCALE GENOMIC DNA]</scope>
    <source>
        <strain evidence="2 3">D10</strain>
    </source>
</reference>
<gene>
    <name evidence="2" type="ORF">GlitD10_0090</name>
</gene>
<evidence type="ECO:0000313" key="2">
    <source>
        <dbReference type="EMBL" id="APB32391.1"/>
    </source>
</evidence>
<accession>A0A1J0A8Z4</accession>
<protein>
    <recommendedName>
        <fullName evidence="1">CheW-like domain-containing protein</fullName>
    </recommendedName>
</protein>
<evidence type="ECO:0000259" key="1">
    <source>
        <dbReference type="PROSITE" id="PS50851"/>
    </source>
</evidence>
<name>A0A1J0A8Z4_9CYAN</name>
<proteinExistence type="predicted"/>
<evidence type="ECO:0000313" key="3">
    <source>
        <dbReference type="Proteomes" id="UP000180235"/>
    </source>
</evidence>
<sequence length="159" mass="17333">MSPSSPVQEPRVKYVVFRLGGSVRLALPQMAVHEGLDLGGVIVAPMPGAALMFTGIANVRGNFLWVLDLGGLLRQLEPDLSLPVTPCREGLVVQAGQRSLVVTIQGRDGFLPLTEAEIQPLPHLRHKHLFPGLVRWEGQPVAVLDPTVLFQVLRQLSVR</sequence>
<dbReference type="GO" id="GO:0006935">
    <property type="term" value="P:chemotaxis"/>
    <property type="evidence" value="ECO:0007669"/>
    <property type="project" value="InterPro"/>
</dbReference>
<dbReference type="InterPro" id="IPR002545">
    <property type="entry name" value="CheW-lke_dom"/>
</dbReference>
<dbReference type="Gene3D" id="2.30.30.40">
    <property type="entry name" value="SH3 Domains"/>
    <property type="match status" value="1"/>
</dbReference>
<dbReference type="AlphaFoldDB" id="A0A1J0A8Z4"/>
<dbReference type="PROSITE" id="PS50851">
    <property type="entry name" value="CHEW"/>
    <property type="match status" value="1"/>
</dbReference>
<dbReference type="InterPro" id="IPR036061">
    <property type="entry name" value="CheW-like_dom_sf"/>
</dbReference>
<feature type="domain" description="CheW-like" evidence="1">
    <location>
        <begin position="11"/>
        <end position="155"/>
    </location>
</feature>
<organism evidence="2 3">
    <name type="scientific">Gloeomargarita lithophora Alchichica-D10</name>
    <dbReference type="NCBI Taxonomy" id="1188229"/>
    <lineage>
        <taxon>Bacteria</taxon>
        <taxon>Bacillati</taxon>
        <taxon>Cyanobacteriota</taxon>
        <taxon>Cyanophyceae</taxon>
        <taxon>Gloeomargaritales</taxon>
        <taxon>Gloeomargaritaceae</taxon>
        <taxon>Gloeomargarita</taxon>
    </lineage>
</organism>
<dbReference type="EMBL" id="CP017675">
    <property type="protein sequence ID" value="APB32391.1"/>
    <property type="molecule type" value="Genomic_DNA"/>
</dbReference>
<dbReference type="Pfam" id="PF01584">
    <property type="entry name" value="CheW"/>
    <property type="match status" value="1"/>
</dbReference>
<dbReference type="SUPFAM" id="SSF50341">
    <property type="entry name" value="CheW-like"/>
    <property type="match status" value="1"/>
</dbReference>
<dbReference type="Proteomes" id="UP000180235">
    <property type="component" value="Chromosome"/>
</dbReference>
<dbReference type="KEGG" id="glt:GlitD10_0090"/>
<dbReference type="OrthoDB" id="425983at2"/>
<dbReference type="Gene3D" id="2.40.50.180">
    <property type="entry name" value="CheA-289, Domain 4"/>
    <property type="match status" value="1"/>
</dbReference>
<dbReference type="GO" id="GO:0007165">
    <property type="term" value="P:signal transduction"/>
    <property type="evidence" value="ECO:0007669"/>
    <property type="project" value="InterPro"/>
</dbReference>
<dbReference type="STRING" id="1188229.GlitD10_0090"/>
<keyword evidence="3" id="KW-1185">Reference proteome</keyword>
<dbReference type="RefSeq" id="WP_084111390.1">
    <property type="nucleotide sequence ID" value="NZ_CP017675.1"/>
</dbReference>
<dbReference type="SMART" id="SM00260">
    <property type="entry name" value="CheW"/>
    <property type="match status" value="1"/>
</dbReference>